<dbReference type="PANTHER" id="PTHR35011">
    <property type="entry name" value="2,3-DIKETO-L-GULONATE TRAP TRANSPORTER SMALL PERMEASE PROTEIN YIAM"/>
    <property type="match status" value="1"/>
</dbReference>
<sequence>MKETIMTHASSVRRVVLLSLSRVQVLICHALLTLMILAITAQIVGRSIGFSIDVTEEVARFSFIAVVFVAAGYTSMHGDHLAITFALDKAGEGTFLRKLLNTLIFVFTVGFDAVFLYLCIYGLLDGFAWPNVSPVLGMNVAYLYLAPVIGFSCSIVARLLTFAPIQKSTIDDDVHAAEQEAGL</sequence>
<protein>
    <recommendedName>
        <fullName evidence="9">TRAP transporter small permease protein</fullName>
    </recommendedName>
</protein>
<comment type="function">
    <text evidence="9">Part of the tripartite ATP-independent periplasmic (TRAP) transport system.</text>
</comment>
<gene>
    <name evidence="11" type="ORF">GCM10008943_29350</name>
</gene>
<comment type="subcellular location">
    <subcellularLocation>
        <location evidence="1 9">Cell inner membrane</location>
        <topology evidence="1 9">Multi-pass membrane protein</topology>
    </subcellularLocation>
</comment>
<dbReference type="Pfam" id="PF04290">
    <property type="entry name" value="DctQ"/>
    <property type="match status" value="1"/>
</dbReference>
<organism evidence="11 12">
    <name type="scientific">Paenochrobactrum glaciei</name>
    <dbReference type="NCBI Taxonomy" id="486407"/>
    <lineage>
        <taxon>Bacteria</taxon>
        <taxon>Pseudomonadati</taxon>
        <taxon>Pseudomonadota</taxon>
        <taxon>Alphaproteobacteria</taxon>
        <taxon>Hyphomicrobiales</taxon>
        <taxon>Brucellaceae</taxon>
        <taxon>Paenochrobactrum</taxon>
    </lineage>
</organism>
<evidence type="ECO:0000256" key="2">
    <source>
        <dbReference type="ARBA" id="ARBA00022448"/>
    </source>
</evidence>
<keyword evidence="7 9" id="KW-0472">Membrane</keyword>
<feature type="transmembrane region" description="Helical" evidence="9">
    <location>
        <begin position="23"/>
        <end position="43"/>
    </location>
</feature>
<dbReference type="InterPro" id="IPR007387">
    <property type="entry name" value="TRAP_DctQ"/>
</dbReference>
<evidence type="ECO:0000313" key="11">
    <source>
        <dbReference type="EMBL" id="GAA0611998.1"/>
    </source>
</evidence>
<evidence type="ECO:0000256" key="7">
    <source>
        <dbReference type="ARBA" id="ARBA00023136"/>
    </source>
</evidence>
<feature type="domain" description="Tripartite ATP-independent periplasmic transporters DctQ component" evidence="10">
    <location>
        <begin position="35"/>
        <end position="157"/>
    </location>
</feature>
<proteinExistence type="inferred from homology"/>
<keyword evidence="5 9" id="KW-0812">Transmembrane</keyword>
<evidence type="ECO:0000256" key="1">
    <source>
        <dbReference type="ARBA" id="ARBA00004429"/>
    </source>
</evidence>
<dbReference type="PANTHER" id="PTHR35011:SF2">
    <property type="entry name" value="2,3-DIKETO-L-GULONATE TRAP TRANSPORTER SMALL PERMEASE PROTEIN YIAM"/>
    <property type="match status" value="1"/>
</dbReference>
<evidence type="ECO:0000256" key="6">
    <source>
        <dbReference type="ARBA" id="ARBA00022989"/>
    </source>
</evidence>
<evidence type="ECO:0000313" key="12">
    <source>
        <dbReference type="Proteomes" id="UP001424441"/>
    </source>
</evidence>
<dbReference type="Proteomes" id="UP001424441">
    <property type="component" value="Unassembled WGS sequence"/>
</dbReference>
<evidence type="ECO:0000256" key="5">
    <source>
        <dbReference type="ARBA" id="ARBA00022692"/>
    </source>
</evidence>
<evidence type="ECO:0000256" key="4">
    <source>
        <dbReference type="ARBA" id="ARBA00022519"/>
    </source>
</evidence>
<feature type="transmembrane region" description="Helical" evidence="9">
    <location>
        <begin position="63"/>
        <end position="87"/>
    </location>
</feature>
<name>A0ABN1GIU8_9HYPH</name>
<feature type="transmembrane region" description="Helical" evidence="9">
    <location>
        <begin position="136"/>
        <end position="160"/>
    </location>
</feature>
<keyword evidence="2 9" id="KW-0813">Transport</keyword>
<accession>A0ABN1GIU8</accession>
<dbReference type="EMBL" id="BAAADE010000009">
    <property type="protein sequence ID" value="GAA0611998.1"/>
    <property type="molecule type" value="Genomic_DNA"/>
</dbReference>
<evidence type="ECO:0000256" key="3">
    <source>
        <dbReference type="ARBA" id="ARBA00022475"/>
    </source>
</evidence>
<feature type="transmembrane region" description="Helical" evidence="9">
    <location>
        <begin position="99"/>
        <end position="124"/>
    </location>
</feature>
<evidence type="ECO:0000256" key="9">
    <source>
        <dbReference type="RuleBase" id="RU369079"/>
    </source>
</evidence>
<keyword evidence="6 9" id="KW-1133">Transmembrane helix</keyword>
<comment type="similarity">
    <text evidence="8 9">Belongs to the TRAP transporter small permease family.</text>
</comment>
<evidence type="ECO:0000256" key="8">
    <source>
        <dbReference type="ARBA" id="ARBA00038436"/>
    </source>
</evidence>
<comment type="caution">
    <text evidence="11">The sequence shown here is derived from an EMBL/GenBank/DDBJ whole genome shotgun (WGS) entry which is preliminary data.</text>
</comment>
<dbReference type="InterPro" id="IPR055348">
    <property type="entry name" value="DctQ"/>
</dbReference>
<evidence type="ECO:0000259" key="10">
    <source>
        <dbReference type="Pfam" id="PF04290"/>
    </source>
</evidence>
<reference evidence="11 12" key="1">
    <citation type="journal article" date="2019" name="Int. J. Syst. Evol. Microbiol.">
        <title>The Global Catalogue of Microorganisms (GCM) 10K type strain sequencing project: providing services to taxonomists for standard genome sequencing and annotation.</title>
        <authorList>
            <consortium name="The Broad Institute Genomics Platform"/>
            <consortium name="The Broad Institute Genome Sequencing Center for Infectious Disease"/>
            <person name="Wu L."/>
            <person name="Ma J."/>
        </authorList>
    </citation>
    <scope>NUCLEOTIDE SEQUENCE [LARGE SCALE GENOMIC DNA]</scope>
    <source>
        <strain evidence="11 12">JCM 15115</strain>
    </source>
</reference>
<keyword evidence="4 9" id="KW-0997">Cell inner membrane</keyword>
<comment type="subunit">
    <text evidence="9">The complex comprises the extracytoplasmic solute receptor protein and the two transmembrane proteins.</text>
</comment>
<keyword evidence="3" id="KW-1003">Cell membrane</keyword>
<keyword evidence="12" id="KW-1185">Reference proteome</keyword>